<name>A0A1Y1LSF2_PHOPY</name>
<proteinExistence type="predicted"/>
<evidence type="ECO:0000256" key="1">
    <source>
        <dbReference type="SAM" id="MobiDB-lite"/>
    </source>
</evidence>
<evidence type="ECO:0000313" key="2">
    <source>
        <dbReference type="EMBL" id="JAV74506.1"/>
    </source>
</evidence>
<sequence>MAHTTSSTTLTNVHKTGQEEGPLIDAVLKTEGLPSLNVAAPLIEDTTASKSQTTDLVEQRKHKQDTDFKPKSETQPALAAKYEIAVPLLRFPLTLKKLRKVSTFIPISINYFQVLHYMDTLMSSNVYFLRLGLPWHPLLSRLYFAIVFFIQTLRAMRYARIGSSATRTFTEQLLKDYPPEKIPIPGPLFPMLQSLCACESDDPLYGIICPQIRNDIGPEEASTLFEEGTQDYILPNIPVITGFLNSIIHADPDNIPDYSDSSTFDTEVDREINGHIFEAHHWTPAERATLLSPGLSNKIESNPDIDEVMRDRGQELDIPRIDPDDNVNGIENFMLMDTNSTWFHNIIDIMSVYSTFFKESTTLGSCSPHGPTAPLVRSRFTNLSSRIAAENIIFHLDHAFPDTIPYRLRYSHRSYEMNIPQNYQLLGEFAAVNTSADFRGLPFWGRFNGENTGREGPYWNQNPSNLHTLEEENILEIENLIANNYFIENPNK</sequence>
<feature type="region of interest" description="Disordered" evidence="1">
    <location>
        <begin position="49"/>
        <end position="72"/>
    </location>
</feature>
<organism evidence="2">
    <name type="scientific">Photinus pyralis</name>
    <name type="common">Common eastern firefly</name>
    <name type="synonym">Lampyris pyralis</name>
    <dbReference type="NCBI Taxonomy" id="7054"/>
    <lineage>
        <taxon>Eukaryota</taxon>
        <taxon>Metazoa</taxon>
        <taxon>Ecdysozoa</taxon>
        <taxon>Arthropoda</taxon>
        <taxon>Hexapoda</taxon>
        <taxon>Insecta</taxon>
        <taxon>Pterygota</taxon>
        <taxon>Neoptera</taxon>
        <taxon>Endopterygota</taxon>
        <taxon>Coleoptera</taxon>
        <taxon>Polyphaga</taxon>
        <taxon>Elateriformia</taxon>
        <taxon>Elateroidea</taxon>
        <taxon>Lampyridae</taxon>
        <taxon>Lampyrinae</taxon>
        <taxon>Photinus</taxon>
    </lineage>
</organism>
<accession>A0A1Y1LSF2</accession>
<dbReference type="AlphaFoldDB" id="A0A1Y1LSF2"/>
<reference evidence="2" key="1">
    <citation type="journal article" date="2016" name="Sci. Rep.">
        <title>Molecular characterization of firefly nuptial gifts: a multi-omics approach sheds light on postcopulatory sexual selection.</title>
        <authorList>
            <person name="Al-Wathiqui N."/>
            <person name="Fallon T.R."/>
            <person name="South A."/>
            <person name="Weng J.K."/>
            <person name="Lewis S.M."/>
        </authorList>
    </citation>
    <scope>NUCLEOTIDE SEQUENCE</scope>
</reference>
<dbReference type="EMBL" id="GEZM01052424">
    <property type="protein sequence ID" value="JAV74506.1"/>
    <property type="molecule type" value="Transcribed_RNA"/>
</dbReference>
<protein>
    <submittedName>
        <fullName evidence="2">Uncharacterized protein</fullName>
    </submittedName>
</protein>